<dbReference type="Gene3D" id="1.20.870.10">
    <property type="entry name" value="Son of sevenless (SoS) protein Chain: S domain 1"/>
    <property type="match status" value="1"/>
</dbReference>
<evidence type="ECO:0000313" key="6">
    <source>
        <dbReference type="EMBL" id="KAH3659374.1"/>
    </source>
</evidence>
<name>A0A9P8SYT2_9ASCO</name>
<evidence type="ECO:0000259" key="5">
    <source>
        <dbReference type="PROSITE" id="PS50238"/>
    </source>
</evidence>
<reference evidence="6" key="1">
    <citation type="journal article" date="2021" name="Open Biol.">
        <title>Shared evolutionary footprints suggest mitochondrial oxidative damage underlies multiple complex I losses in fungi.</title>
        <authorList>
            <person name="Schikora-Tamarit M.A."/>
            <person name="Marcet-Houben M."/>
            <person name="Nosek J."/>
            <person name="Gabaldon T."/>
        </authorList>
    </citation>
    <scope>NUCLEOTIDE SEQUENCE</scope>
    <source>
        <strain evidence="6">NCAIM Y.01608</strain>
    </source>
</reference>
<dbReference type="GO" id="GO:0016020">
    <property type="term" value="C:membrane"/>
    <property type="evidence" value="ECO:0007669"/>
    <property type="project" value="TreeGrafter"/>
</dbReference>
<reference evidence="6" key="2">
    <citation type="submission" date="2021-01" db="EMBL/GenBank/DDBJ databases">
        <authorList>
            <person name="Schikora-Tamarit M.A."/>
        </authorList>
    </citation>
    <scope>NUCLEOTIDE SEQUENCE</scope>
    <source>
        <strain evidence="6">NCAIM Y.01608</strain>
    </source>
</reference>
<feature type="compositionally biased region" description="Polar residues" evidence="2">
    <location>
        <begin position="16"/>
        <end position="28"/>
    </location>
</feature>
<dbReference type="PROSITE" id="PS50238">
    <property type="entry name" value="RHOGAP"/>
    <property type="match status" value="1"/>
</dbReference>
<dbReference type="GO" id="GO:0007264">
    <property type="term" value="P:small GTPase-mediated signal transduction"/>
    <property type="evidence" value="ECO:0007669"/>
    <property type="project" value="InterPro"/>
</dbReference>
<evidence type="ECO:0000259" key="3">
    <source>
        <dbReference type="PROSITE" id="PS50009"/>
    </source>
</evidence>
<dbReference type="Gene3D" id="1.10.840.10">
    <property type="entry name" value="Ras guanine-nucleotide exchange factors catalytic domain"/>
    <property type="match status" value="1"/>
</dbReference>
<organism evidence="6 7">
    <name type="scientific">Ogataea polymorpha</name>
    <dbReference type="NCBI Taxonomy" id="460523"/>
    <lineage>
        <taxon>Eukaryota</taxon>
        <taxon>Fungi</taxon>
        <taxon>Dikarya</taxon>
        <taxon>Ascomycota</taxon>
        <taxon>Saccharomycotina</taxon>
        <taxon>Pichiomycetes</taxon>
        <taxon>Pichiales</taxon>
        <taxon>Pichiaceae</taxon>
        <taxon>Ogataea</taxon>
    </lineage>
</organism>
<dbReference type="EMBL" id="JAEUBD010001540">
    <property type="protein sequence ID" value="KAH3659374.1"/>
    <property type="molecule type" value="Genomic_DNA"/>
</dbReference>
<dbReference type="SUPFAM" id="SSF48350">
    <property type="entry name" value="GTPase activation domain, GAP"/>
    <property type="match status" value="1"/>
</dbReference>
<dbReference type="CDD" id="cd06224">
    <property type="entry name" value="REM"/>
    <property type="match status" value="1"/>
</dbReference>
<feature type="compositionally biased region" description="Basic residues" evidence="2">
    <location>
        <begin position="1"/>
        <end position="13"/>
    </location>
</feature>
<comment type="caution">
    <text evidence="6">The sequence shown here is derived from an EMBL/GenBank/DDBJ whole genome shotgun (WGS) entry which is preliminary data.</text>
</comment>
<dbReference type="GO" id="GO:0005085">
    <property type="term" value="F:guanyl-nucleotide exchange factor activity"/>
    <property type="evidence" value="ECO:0007669"/>
    <property type="project" value="UniProtKB-KW"/>
</dbReference>
<sequence>MKKLLSRKDKRHSVISPPSVSSNGSPTLTDAHEPRRDDDRSDSTLDLNSRSAPRTASLEATKRNLLKGLSAKRSTASLAPSGVQNLVDPSWDSEVLKVGWLNKLSDADDADDVRLCRAEVKGSTLLVYRPPAELRDVKCFDLEKKSSARAAADVAPQRSVVSGVDEDQAFSEERSRSHKAMPQINLPSDFAGSQLSIATSLSSLNVKLDYASVRYPHPDLKLEDETGEIVDGTVEALCHAVIFNPNSKVSKQLVQILPLVENVATALQYFHKYSELMEQTEKNSSNKYLMDHNNRMVVWASRLYLVVDMIRESFPGLLLDEEVLKGIWNLLVCVDRYRDCDSLKIAIHQQQQQLQKLLPLGTGQLSDLDATVFLETRLDVLAAEINAMHQRYAAAWAPDNDPSLLYETAMDNHAHWRANPLIFTLPDNLHYLARLLCYHLFDDAHVTTPTQRAQLLGKWIQLGSTLSSMGDMVGWLAIATVVCSMPVLRLARTWDHVLPEYVQLVSSNWAPVVFELDRRSIVSSASHRASYHVLAPQGIGRMYARENVVPYFGDLLVKKASCTLRDHQRHVSRVRASFAKWEQFLAGVHNEPGLSKKHAHVGSLDAVVAGRLSKVLQCHVRGLPLSLSALMEQSLRVEPAHAGQFHRLHDTSRSPLFLGSYAALMFPETLERDRIFDRSSLLGAIGGGDTAQPALSSTLAATDNDELKKISRNQFVKTVRDVFNVDSHDFHVDDDSIVFKTNDTRGIQKKSRPSSALLGESASVKRYSSYSSNSFSLDEYFNTYQAYVEGREKETEKVSAEILTKAATLDRLLDLLVLTYSTFGARIAEEDIKRFVGNAPADCVELKMNNGVFTMTFFAVYRGFCSTTTLLQGLKKRFIGAKAAARSIAEGSEPDWDASFSGKYADTNWIYVGQIQLGVLETLQILVENCYHHFTDNLENKTIFDSLLRHIDNETIVQWNKVLLWLEAEESSDQESLQQVRQLYDSLTATYKSMRKSYVRKSYRPVLNRRVPTFTTELTIVPADRLLPRSKDIATIEKFVLDLDATIGALYGLSTLDDWIAAFEILETHACTGPLSLSQYDAQPADVPDTELVVANIYNWLATVKDAGGEYVVNKFPAPVRSLFEFYFRLKTYFAAQILDRNLAEPERIDRMRVAALMLGKTRSGETLRVPGMLESCLTDVILLPESRRYADCWRKLAKTDSLDSLEQLIPQTTTVKVLPCPGWLAERMLEIACFIPNKAVENTNLINFDKRRFAYNCVSNILDLVPPTTDLPQNTPFAFLFSCSCAQPAPRELPEAGSSVFGHHLQQQRQLLLIETARRRLLVRQLQKWTAPQEPYRDYRRESVRVSRSIPMRPAGSSGSSMFKLGGLLKNRAFSISMGHGERVVGVGDLGVADDFVDAKQRPVILVNLRDYTIFPVYQTPCSFKLSSATQELVFQAVSEAEKDDWLYQINFARKHWYWSRTVNKYTHHNFVFGVPLDYVCEREGRQIPAIIEKMMSEIEFRGLEETGLYRKSASVSVLNEIRDVINLHGDLNMEDQLVFDVHNLTGVIKMFFRELPEPLILDTIIPEFDKIKQLAQSEERFEQYKLIFDTLPAPNRTLLARFVKHLKMVDEYNRHNRMPASNLAKVMGGLFIEGCRPENNKYFGLMTFVCEDLIVHYDHVWS</sequence>
<dbReference type="InterPro" id="IPR008936">
    <property type="entry name" value="Rho_GTPase_activation_prot"/>
</dbReference>
<dbReference type="InterPro" id="IPR001895">
    <property type="entry name" value="RASGEF_cat_dom"/>
</dbReference>
<dbReference type="Pfam" id="PF00617">
    <property type="entry name" value="RasGEF"/>
    <property type="match status" value="1"/>
</dbReference>
<dbReference type="Gene3D" id="1.10.555.10">
    <property type="entry name" value="Rho GTPase activation protein"/>
    <property type="match status" value="1"/>
</dbReference>
<feature type="domain" description="N-terminal Ras-GEF" evidence="4">
    <location>
        <begin position="800"/>
        <end position="971"/>
    </location>
</feature>
<dbReference type="PROSITE" id="PS50212">
    <property type="entry name" value="RASGEF_NTER"/>
    <property type="match status" value="1"/>
</dbReference>
<evidence type="ECO:0000256" key="2">
    <source>
        <dbReference type="SAM" id="MobiDB-lite"/>
    </source>
</evidence>
<dbReference type="InterPro" id="IPR000198">
    <property type="entry name" value="RhoGAP_dom"/>
</dbReference>
<keyword evidence="1" id="KW-0344">Guanine-nucleotide releasing factor</keyword>
<keyword evidence="7" id="KW-1185">Reference proteome</keyword>
<dbReference type="CDD" id="cd00159">
    <property type="entry name" value="RhoGAP"/>
    <property type="match status" value="1"/>
</dbReference>
<protein>
    <recommendedName>
        <fullName evidence="8">Rho-GAP domain-containing protein</fullName>
    </recommendedName>
</protein>
<dbReference type="Pfam" id="PF00620">
    <property type="entry name" value="RhoGAP"/>
    <property type="match status" value="1"/>
</dbReference>
<evidence type="ECO:0000313" key="7">
    <source>
        <dbReference type="Proteomes" id="UP000788993"/>
    </source>
</evidence>
<dbReference type="InterPro" id="IPR023578">
    <property type="entry name" value="Ras_GEF_dom_sf"/>
</dbReference>
<accession>A0A9P8SYT2</accession>
<dbReference type="SMART" id="SM00324">
    <property type="entry name" value="RhoGAP"/>
    <property type="match status" value="1"/>
</dbReference>
<proteinExistence type="predicted"/>
<dbReference type="InterPro" id="IPR036964">
    <property type="entry name" value="RASGEF_cat_dom_sf"/>
</dbReference>
<dbReference type="Proteomes" id="UP000788993">
    <property type="component" value="Unassembled WGS sequence"/>
</dbReference>
<dbReference type="PANTHER" id="PTHR23182:SF1">
    <property type="entry name" value="RHO GTPASE ACTIVATING PROTEIN AT 1A, ISOFORM E"/>
    <property type="match status" value="1"/>
</dbReference>
<dbReference type="PROSITE" id="PS50009">
    <property type="entry name" value="RASGEF_CAT"/>
    <property type="match status" value="1"/>
</dbReference>
<feature type="domain" description="Rho-GAP" evidence="5">
    <location>
        <begin position="1476"/>
        <end position="1663"/>
    </location>
</feature>
<dbReference type="InterPro" id="IPR037769">
    <property type="entry name" value="Abr/Bcr"/>
</dbReference>
<feature type="compositionally biased region" description="Basic and acidic residues" evidence="2">
    <location>
        <begin position="30"/>
        <end position="43"/>
    </location>
</feature>
<feature type="domain" description="Ras-GEF" evidence="3">
    <location>
        <begin position="377"/>
        <end position="640"/>
    </location>
</feature>
<gene>
    <name evidence="6" type="ORF">OGATHE_006258</name>
</gene>
<dbReference type="SUPFAM" id="SSF48366">
    <property type="entry name" value="Ras GEF"/>
    <property type="match status" value="3"/>
</dbReference>
<dbReference type="GO" id="GO:0005096">
    <property type="term" value="F:GTPase activator activity"/>
    <property type="evidence" value="ECO:0007669"/>
    <property type="project" value="InterPro"/>
</dbReference>
<evidence type="ECO:0000256" key="1">
    <source>
        <dbReference type="PROSITE-ProRule" id="PRU00168"/>
    </source>
</evidence>
<evidence type="ECO:0008006" key="8">
    <source>
        <dbReference type="Google" id="ProtNLM"/>
    </source>
</evidence>
<evidence type="ECO:0000259" key="4">
    <source>
        <dbReference type="PROSITE" id="PS50212"/>
    </source>
</evidence>
<feature type="region of interest" description="Disordered" evidence="2">
    <location>
        <begin position="1"/>
        <end position="57"/>
    </location>
</feature>
<dbReference type="InterPro" id="IPR000651">
    <property type="entry name" value="Ras-like_Gua-exchang_fac_N"/>
</dbReference>
<dbReference type="Pfam" id="PF00618">
    <property type="entry name" value="RasGEF_N"/>
    <property type="match status" value="1"/>
</dbReference>
<dbReference type="PANTHER" id="PTHR23182">
    <property type="entry name" value="BREAKPOINT CLUSTER REGION PROTEIN BCR"/>
    <property type="match status" value="1"/>
</dbReference>
<dbReference type="SUPFAM" id="SSF50729">
    <property type="entry name" value="PH domain-like"/>
    <property type="match status" value="1"/>
</dbReference>